<gene>
    <name evidence="2" type="ORF">V5O48_018270</name>
</gene>
<comment type="caution">
    <text evidence="2">The sequence shown here is derived from an EMBL/GenBank/DDBJ whole genome shotgun (WGS) entry which is preliminary data.</text>
</comment>
<evidence type="ECO:0000256" key="1">
    <source>
        <dbReference type="SAM" id="MobiDB-lite"/>
    </source>
</evidence>
<keyword evidence="3" id="KW-1185">Reference proteome</keyword>
<dbReference type="Proteomes" id="UP001465976">
    <property type="component" value="Unassembled WGS sequence"/>
</dbReference>
<sequence>MVRVEDLSPGDFMEVLHVAEDGLPAGSLVHKDIVEAFKQDIPQHERDNIIIVASPSEALRSVYPTINRTNEEIECILDGGSQIIAMDTMIAVGLGINWDPDTTIFMQSANGQLKRTKEMARNVPFVFGDVTVYLQLHIIDGAPYHVLLGRPFDVVTESEIKNHADGFQELIITCPDPHHRATVGTYPRGQGKRIPQRNQEPILHPQEHSQGPPPTSEATDDGKAQSHAELIPDQGEVAVVLEMDENGQVQLNKLKYPDGRTFDNRELAEAFMLVSEHEDPEAKKVMDMFLFQANEEGKAVYSTW</sequence>
<organism evidence="2 3">
    <name type="scientific">Marasmius crinis-equi</name>
    <dbReference type="NCBI Taxonomy" id="585013"/>
    <lineage>
        <taxon>Eukaryota</taxon>
        <taxon>Fungi</taxon>
        <taxon>Dikarya</taxon>
        <taxon>Basidiomycota</taxon>
        <taxon>Agaricomycotina</taxon>
        <taxon>Agaricomycetes</taxon>
        <taxon>Agaricomycetidae</taxon>
        <taxon>Agaricales</taxon>
        <taxon>Marasmiineae</taxon>
        <taxon>Marasmiaceae</taxon>
        <taxon>Marasmius</taxon>
    </lineage>
</organism>
<evidence type="ECO:0000313" key="3">
    <source>
        <dbReference type="Proteomes" id="UP001465976"/>
    </source>
</evidence>
<evidence type="ECO:0000313" key="2">
    <source>
        <dbReference type="EMBL" id="KAL0563794.1"/>
    </source>
</evidence>
<dbReference type="InterPro" id="IPR021109">
    <property type="entry name" value="Peptidase_aspartic_dom_sf"/>
</dbReference>
<dbReference type="CDD" id="cd00303">
    <property type="entry name" value="retropepsin_like"/>
    <property type="match status" value="1"/>
</dbReference>
<dbReference type="EMBL" id="JBAHYK010003198">
    <property type="protein sequence ID" value="KAL0563794.1"/>
    <property type="molecule type" value="Genomic_DNA"/>
</dbReference>
<dbReference type="Gene3D" id="2.40.70.10">
    <property type="entry name" value="Acid Proteases"/>
    <property type="match status" value="1"/>
</dbReference>
<reference evidence="2 3" key="1">
    <citation type="submission" date="2024-02" db="EMBL/GenBank/DDBJ databases">
        <title>A draft genome for the cacao thread blight pathogen Marasmius crinis-equi.</title>
        <authorList>
            <person name="Cohen S.P."/>
            <person name="Baruah I.K."/>
            <person name="Amoako-Attah I."/>
            <person name="Bukari Y."/>
            <person name="Meinhardt L.W."/>
            <person name="Bailey B.A."/>
        </authorList>
    </citation>
    <scope>NUCLEOTIDE SEQUENCE [LARGE SCALE GENOMIC DNA]</scope>
    <source>
        <strain evidence="2 3">GH-76</strain>
    </source>
</reference>
<proteinExistence type="predicted"/>
<protein>
    <submittedName>
        <fullName evidence="2">Uncharacterized protein</fullName>
    </submittedName>
</protein>
<feature type="region of interest" description="Disordered" evidence="1">
    <location>
        <begin position="203"/>
        <end position="225"/>
    </location>
</feature>
<accession>A0ABR3ELN1</accession>
<dbReference type="SUPFAM" id="SSF50630">
    <property type="entry name" value="Acid proteases"/>
    <property type="match status" value="1"/>
</dbReference>
<name>A0ABR3ELN1_9AGAR</name>